<evidence type="ECO:0000313" key="4">
    <source>
        <dbReference type="Proteomes" id="UP001627154"/>
    </source>
</evidence>
<gene>
    <name evidence="3" type="ORF">TKK_019564</name>
</gene>
<feature type="compositionally biased region" description="Basic and acidic residues" evidence="1">
    <location>
        <begin position="85"/>
        <end position="99"/>
    </location>
</feature>
<keyword evidence="2" id="KW-1133">Transmembrane helix</keyword>
<sequence length="260" mass="29863">MAQGREPRVSIAPESVEPEFGPMRPVQSPNGVYFNYKTGTLEDPYSDSPDIDFYRRIQKSDQYVNDLMNRGALESRTAITENDAASDKVEVKRRTDELASRQTSDSSESATVDTTIDSVKHPTSATAQHTADDPELILNVSTLRSTDTYSSFRDLQDRFSSANNYLELDPRALSRLDPRYVGRLRERLDELARERESEKEKFKFPRIKCTIGEIIFYTGMLSYVIGLFFCLLNVFREKKMQKMLRTEPERFAGQPVRDDE</sequence>
<feature type="region of interest" description="Disordered" evidence="1">
    <location>
        <begin position="1"/>
        <end position="29"/>
    </location>
</feature>
<evidence type="ECO:0000313" key="3">
    <source>
        <dbReference type="EMBL" id="KAL3384751.1"/>
    </source>
</evidence>
<feature type="compositionally biased region" description="Polar residues" evidence="1">
    <location>
        <begin position="100"/>
        <end position="115"/>
    </location>
</feature>
<evidence type="ECO:0000256" key="1">
    <source>
        <dbReference type="SAM" id="MobiDB-lite"/>
    </source>
</evidence>
<comment type="caution">
    <text evidence="3">The sequence shown here is derived from an EMBL/GenBank/DDBJ whole genome shotgun (WGS) entry which is preliminary data.</text>
</comment>
<feature type="region of interest" description="Disordered" evidence="1">
    <location>
        <begin position="78"/>
        <end position="115"/>
    </location>
</feature>
<organism evidence="3 4">
    <name type="scientific">Trichogramma kaykai</name>
    <dbReference type="NCBI Taxonomy" id="54128"/>
    <lineage>
        <taxon>Eukaryota</taxon>
        <taxon>Metazoa</taxon>
        <taxon>Ecdysozoa</taxon>
        <taxon>Arthropoda</taxon>
        <taxon>Hexapoda</taxon>
        <taxon>Insecta</taxon>
        <taxon>Pterygota</taxon>
        <taxon>Neoptera</taxon>
        <taxon>Endopterygota</taxon>
        <taxon>Hymenoptera</taxon>
        <taxon>Apocrita</taxon>
        <taxon>Proctotrupomorpha</taxon>
        <taxon>Chalcidoidea</taxon>
        <taxon>Trichogrammatidae</taxon>
        <taxon>Trichogramma</taxon>
    </lineage>
</organism>
<protein>
    <submittedName>
        <fullName evidence="3">Uncharacterized protein</fullName>
    </submittedName>
</protein>
<reference evidence="3 4" key="1">
    <citation type="journal article" date="2024" name="bioRxiv">
        <title>A reference genome for Trichogramma kaykai: A tiny desert-dwelling parasitoid wasp with competing sex-ratio distorters.</title>
        <authorList>
            <person name="Culotta J."/>
            <person name="Lindsey A.R."/>
        </authorList>
    </citation>
    <scope>NUCLEOTIDE SEQUENCE [LARGE SCALE GENOMIC DNA]</scope>
    <source>
        <strain evidence="3 4">KSX58</strain>
    </source>
</reference>
<accession>A0ABD2VWB2</accession>
<dbReference type="AlphaFoldDB" id="A0ABD2VWB2"/>
<keyword evidence="2" id="KW-0812">Transmembrane</keyword>
<dbReference type="Proteomes" id="UP001627154">
    <property type="component" value="Unassembled WGS sequence"/>
</dbReference>
<keyword evidence="4" id="KW-1185">Reference proteome</keyword>
<evidence type="ECO:0000256" key="2">
    <source>
        <dbReference type="SAM" id="Phobius"/>
    </source>
</evidence>
<feature type="transmembrane region" description="Helical" evidence="2">
    <location>
        <begin position="214"/>
        <end position="235"/>
    </location>
</feature>
<proteinExistence type="predicted"/>
<keyword evidence="2" id="KW-0472">Membrane</keyword>
<name>A0ABD2VWB2_9HYME</name>
<dbReference type="EMBL" id="JBJJXI010000169">
    <property type="protein sequence ID" value="KAL3384751.1"/>
    <property type="molecule type" value="Genomic_DNA"/>
</dbReference>